<feature type="transmembrane region" description="Helical" evidence="2">
    <location>
        <begin position="39"/>
        <end position="59"/>
    </location>
</feature>
<feature type="domain" description="YdbS-like PH" evidence="3">
    <location>
        <begin position="59"/>
        <end position="135"/>
    </location>
</feature>
<protein>
    <recommendedName>
        <fullName evidence="3">YdbS-like PH domain-containing protein</fullName>
    </recommendedName>
</protein>
<feature type="coiled-coil region" evidence="1">
    <location>
        <begin position="126"/>
        <end position="153"/>
    </location>
</feature>
<keyword evidence="2" id="KW-1133">Transmembrane helix</keyword>
<feature type="transmembrane region" description="Helical" evidence="2">
    <location>
        <begin position="205"/>
        <end position="226"/>
    </location>
</feature>
<evidence type="ECO:0000259" key="3">
    <source>
        <dbReference type="Pfam" id="PF03703"/>
    </source>
</evidence>
<evidence type="ECO:0000256" key="2">
    <source>
        <dbReference type="SAM" id="Phobius"/>
    </source>
</evidence>
<dbReference type="PANTHER" id="PTHR34473">
    <property type="entry name" value="UPF0699 TRANSMEMBRANE PROTEIN YDBS"/>
    <property type="match status" value="1"/>
</dbReference>
<reference evidence="4 5" key="1">
    <citation type="submission" date="2018-10" db="EMBL/GenBank/DDBJ databases">
        <title>Draft genome sequence of Weissella viridescens UCO-SMC3.</title>
        <authorList>
            <person name="Garcia-Cancino A."/>
            <person name="Espinoza-Monje M."/>
            <person name="Albarracin L."/>
            <person name="Garcia-Castillo V."/>
            <person name="Campos-Martin J."/>
            <person name="Nakano Y."/>
            <person name="Guitierrez-Zamorano C."/>
            <person name="Ikeda-Ohtsubo W."/>
            <person name="Morita H."/>
            <person name="Kitazawa H."/>
            <person name="Villena J."/>
        </authorList>
    </citation>
    <scope>NUCLEOTIDE SEQUENCE [LARGE SCALE GENOMIC DNA]</scope>
    <source>
        <strain evidence="4 5">UCO-SMC3</strain>
    </source>
</reference>
<proteinExistence type="predicted"/>
<evidence type="ECO:0000313" key="5">
    <source>
        <dbReference type="Proteomes" id="UP000275836"/>
    </source>
</evidence>
<dbReference type="Pfam" id="PF03703">
    <property type="entry name" value="bPH_2"/>
    <property type="match status" value="1"/>
</dbReference>
<accession>A0A3P2RF38</accession>
<name>A0A3P2RF38_WEIVI</name>
<feature type="transmembrane region" description="Helical" evidence="2">
    <location>
        <begin position="167"/>
        <end position="185"/>
    </location>
</feature>
<dbReference type="Proteomes" id="UP000275836">
    <property type="component" value="Unassembled WGS sequence"/>
</dbReference>
<dbReference type="EMBL" id="RHGY01000009">
    <property type="protein sequence ID" value="RRG17470.1"/>
    <property type="molecule type" value="Genomic_DNA"/>
</dbReference>
<sequence>MNKQANAFFLIRGERAIIDGLFWIPVIQMLQHVLGRPDLVMPLWLVFGIYQVVAIGLSYRHTTYQIKESAILICYGCFEQRRFELHQKQALVNYRIEQNWLQQLFRVSGITLYFKNSGDETEVTFCALKQAELVRLEQALNQLENNVEPQETTTGVSIVSGVTTKRLLLTGLLSANYLLMVPFVMDLAQIRDWVTLHVGINVVVNGWMIGILLAVMPAWSIGLQYFKYAKFKLIVHADYFVISNGWLERDRNVLSRDDVMGIKLEQNVGLRLLHLYQVSAILNDPAPDTQTKCLLLPFASEHQVRRWVENQFSIALGHQSLFPSAPRRRKITMAVMTAAALLAGVVGLYQLTQISWMWLLVLAIPPIMRPLLTCIVKDTADLLRVQVGYVNRSCYYLPLQTLGSETRLRIAQFGEIQILRTDQNPALRFVAIES</sequence>
<keyword evidence="1" id="KW-0175">Coiled coil</keyword>
<evidence type="ECO:0000313" key="4">
    <source>
        <dbReference type="EMBL" id="RRG17470.1"/>
    </source>
</evidence>
<comment type="caution">
    <text evidence="4">The sequence shown here is derived from an EMBL/GenBank/DDBJ whole genome shotgun (WGS) entry which is preliminary data.</text>
</comment>
<dbReference type="AlphaFoldDB" id="A0A3P2RF38"/>
<dbReference type="PANTHER" id="PTHR34473:SF2">
    <property type="entry name" value="UPF0699 TRANSMEMBRANE PROTEIN YDBT"/>
    <property type="match status" value="1"/>
</dbReference>
<keyword evidence="2" id="KW-0812">Transmembrane</keyword>
<keyword evidence="2" id="KW-0472">Membrane</keyword>
<gene>
    <name evidence="4" type="ORF">D3P96_07485</name>
</gene>
<dbReference type="OrthoDB" id="9916043at2"/>
<dbReference type="InterPro" id="IPR005182">
    <property type="entry name" value="YdbS-like_PH"/>
</dbReference>
<organism evidence="4 5">
    <name type="scientific">Weissella viridescens</name>
    <name type="common">Lactobacillus viridescens</name>
    <dbReference type="NCBI Taxonomy" id="1629"/>
    <lineage>
        <taxon>Bacteria</taxon>
        <taxon>Bacillati</taxon>
        <taxon>Bacillota</taxon>
        <taxon>Bacilli</taxon>
        <taxon>Lactobacillales</taxon>
        <taxon>Lactobacillaceae</taxon>
        <taxon>Weissella</taxon>
    </lineage>
</organism>
<evidence type="ECO:0000256" key="1">
    <source>
        <dbReference type="SAM" id="Coils"/>
    </source>
</evidence>
<feature type="transmembrane region" description="Helical" evidence="2">
    <location>
        <begin position="331"/>
        <end position="350"/>
    </location>
</feature>